<dbReference type="PANTHER" id="PTHR22753">
    <property type="entry name" value="TRANSMEMBRANE PROTEIN 68"/>
    <property type="match status" value="1"/>
</dbReference>
<dbReference type="GO" id="GO:0016746">
    <property type="term" value="F:acyltransferase activity"/>
    <property type="evidence" value="ECO:0007669"/>
    <property type="project" value="UniProtKB-KW"/>
</dbReference>
<dbReference type="GO" id="GO:0016020">
    <property type="term" value="C:membrane"/>
    <property type="evidence" value="ECO:0007669"/>
    <property type="project" value="TreeGrafter"/>
</dbReference>
<keyword evidence="1" id="KW-0812">Transmembrane</keyword>
<keyword evidence="1" id="KW-0472">Membrane</keyword>
<accession>A0A7C3PFM0</accession>
<evidence type="ECO:0000256" key="1">
    <source>
        <dbReference type="SAM" id="Phobius"/>
    </source>
</evidence>
<organism evidence="3">
    <name type="scientific">Oscillatoriales cyanobacterium SpSt-418</name>
    <dbReference type="NCBI Taxonomy" id="2282169"/>
    <lineage>
        <taxon>Bacteria</taxon>
        <taxon>Bacillati</taxon>
        <taxon>Cyanobacteriota</taxon>
        <taxon>Cyanophyceae</taxon>
        <taxon>Oscillatoriophycideae</taxon>
        <taxon>Oscillatoriales</taxon>
    </lineage>
</organism>
<protein>
    <submittedName>
        <fullName evidence="3">Glycerol acyltransferase</fullName>
    </submittedName>
</protein>
<dbReference type="EMBL" id="DSRU01000223">
    <property type="protein sequence ID" value="HFM99073.1"/>
    <property type="molecule type" value="Genomic_DNA"/>
</dbReference>
<comment type="caution">
    <text evidence="3">The sequence shown here is derived from an EMBL/GenBank/DDBJ whole genome shotgun (WGS) entry which is preliminary data.</text>
</comment>
<dbReference type="SUPFAM" id="SSF69593">
    <property type="entry name" value="Glycerol-3-phosphate (1)-acyltransferase"/>
    <property type="match status" value="1"/>
</dbReference>
<gene>
    <name evidence="3" type="ORF">ENR64_15215</name>
</gene>
<dbReference type="Pfam" id="PF01553">
    <property type="entry name" value="Acyltransferase"/>
    <property type="match status" value="1"/>
</dbReference>
<name>A0A7C3PFM0_9CYAN</name>
<evidence type="ECO:0000259" key="2">
    <source>
        <dbReference type="SMART" id="SM00563"/>
    </source>
</evidence>
<dbReference type="AlphaFoldDB" id="A0A7C3PFM0"/>
<keyword evidence="3" id="KW-0808">Transferase</keyword>
<feature type="domain" description="Phospholipid/glycerol acyltransferase" evidence="2">
    <location>
        <begin position="116"/>
        <end position="238"/>
    </location>
</feature>
<keyword evidence="3" id="KW-0012">Acyltransferase</keyword>
<keyword evidence="1" id="KW-1133">Transmembrane helix</keyword>
<sequence length="332" mass="38711">MSIASQPYRLTRFDRFCLWYPPAWLILFNRHWQHYKPDPDGWNGLEYFLFLLPGGFYLAMGLRWLRLGGRSPHMAQSEYDPDYQQALRQEILTPIVQRYFRGTLENAEILPQKGPLIIAMNHAGMSFPWDLTGIGILLSQHISGSIQPLAHTMFFDHPWLTWWLPPGWMQVVGGVRAEPQEFEQAIAANMILLYAPEGIRGISKGWQQRYQLATFDPSFVRLSIRHKVPILPVVCVGNEGLHPWALNLTKIARWFRLPMFPVSPLILVFALFPSMGVWAMRTQLRYYVQPQWQPWKDITTNLSHRLTYEQAESLRSQMQQILNQLCKPKPRG</sequence>
<evidence type="ECO:0000313" key="3">
    <source>
        <dbReference type="EMBL" id="HFM99073.1"/>
    </source>
</evidence>
<dbReference type="PANTHER" id="PTHR22753:SF14">
    <property type="entry name" value="MONOACYLGLYCEROL_DIACYLGLYCEROL O-ACYLTRANSFERASE"/>
    <property type="match status" value="1"/>
</dbReference>
<reference evidence="3" key="1">
    <citation type="journal article" date="2020" name="mSystems">
        <title>Genome- and Community-Level Interaction Insights into Carbon Utilization and Element Cycling Functions of Hydrothermarchaeota in Hydrothermal Sediment.</title>
        <authorList>
            <person name="Zhou Z."/>
            <person name="Liu Y."/>
            <person name="Xu W."/>
            <person name="Pan J."/>
            <person name="Luo Z.H."/>
            <person name="Li M."/>
        </authorList>
    </citation>
    <scope>NUCLEOTIDE SEQUENCE [LARGE SCALE GENOMIC DNA]</scope>
    <source>
        <strain evidence="3">SpSt-418</strain>
    </source>
</reference>
<dbReference type="SMART" id="SM00563">
    <property type="entry name" value="PlsC"/>
    <property type="match status" value="1"/>
</dbReference>
<feature type="transmembrane region" description="Helical" evidence="1">
    <location>
        <begin position="259"/>
        <end position="280"/>
    </location>
</feature>
<dbReference type="InterPro" id="IPR002123">
    <property type="entry name" value="Plipid/glycerol_acylTrfase"/>
</dbReference>
<proteinExistence type="predicted"/>